<dbReference type="RefSeq" id="WP_121257064.1">
    <property type="nucleotide sequence ID" value="NZ_RBIL01000002.1"/>
</dbReference>
<evidence type="ECO:0000259" key="8">
    <source>
        <dbReference type="Pfam" id="PF02687"/>
    </source>
</evidence>
<feature type="transmembrane region" description="Helical" evidence="7">
    <location>
        <begin position="353"/>
        <end position="377"/>
    </location>
</feature>
<keyword evidence="11" id="KW-1185">Reference proteome</keyword>
<evidence type="ECO:0000313" key="11">
    <source>
        <dbReference type="Proteomes" id="UP000278962"/>
    </source>
</evidence>
<dbReference type="OrthoDB" id="9780560at2"/>
<feature type="domain" description="ABC3 transporter permease C-terminal" evidence="8">
    <location>
        <begin position="728"/>
        <end position="841"/>
    </location>
</feature>
<feature type="domain" description="MacB-like periplasmic core" evidence="9">
    <location>
        <begin position="491"/>
        <end position="692"/>
    </location>
</feature>
<feature type="transmembrane region" description="Helical" evidence="7">
    <location>
        <begin position="438"/>
        <end position="458"/>
    </location>
</feature>
<evidence type="ECO:0000313" key="10">
    <source>
        <dbReference type="EMBL" id="RKQ87966.1"/>
    </source>
</evidence>
<feature type="transmembrane region" description="Helical" evidence="7">
    <location>
        <begin position="809"/>
        <end position="832"/>
    </location>
</feature>
<dbReference type="InterPro" id="IPR003838">
    <property type="entry name" value="ABC3_permease_C"/>
</dbReference>
<dbReference type="Pfam" id="PF12704">
    <property type="entry name" value="MacB_PCD"/>
    <property type="match status" value="2"/>
</dbReference>
<dbReference type="PANTHER" id="PTHR30572">
    <property type="entry name" value="MEMBRANE COMPONENT OF TRANSPORTER-RELATED"/>
    <property type="match status" value="1"/>
</dbReference>
<feature type="transmembrane region" description="Helical" evidence="7">
    <location>
        <begin position="16"/>
        <end position="36"/>
    </location>
</feature>
<dbReference type="GO" id="GO:0005886">
    <property type="term" value="C:plasma membrane"/>
    <property type="evidence" value="ECO:0007669"/>
    <property type="project" value="UniProtKB-SubCell"/>
</dbReference>
<feature type="transmembrane region" description="Helical" evidence="7">
    <location>
        <begin position="316"/>
        <end position="341"/>
    </location>
</feature>
<keyword evidence="5 7" id="KW-0472">Membrane</keyword>
<proteinExistence type="inferred from homology"/>
<evidence type="ECO:0000256" key="1">
    <source>
        <dbReference type="ARBA" id="ARBA00004651"/>
    </source>
</evidence>
<dbReference type="GO" id="GO:0022857">
    <property type="term" value="F:transmembrane transporter activity"/>
    <property type="evidence" value="ECO:0007669"/>
    <property type="project" value="TreeGrafter"/>
</dbReference>
<dbReference type="AlphaFoldDB" id="A0A660L253"/>
<feature type="domain" description="ABC3 transporter permease C-terminal" evidence="8">
    <location>
        <begin position="266"/>
        <end position="387"/>
    </location>
</feature>
<accession>A0A660L253</accession>
<reference evidence="10 11" key="1">
    <citation type="submission" date="2018-10" db="EMBL/GenBank/DDBJ databases">
        <title>Genomic Encyclopedia of Archaeal and Bacterial Type Strains, Phase II (KMG-II): from individual species to whole genera.</title>
        <authorList>
            <person name="Goeker M."/>
        </authorList>
    </citation>
    <scope>NUCLEOTIDE SEQUENCE [LARGE SCALE GENOMIC DNA]</scope>
    <source>
        <strain evidence="10 11">DSM 14954</strain>
    </source>
</reference>
<comment type="caution">
    <text evidence="10">The sequence shown here is derived from an EMBL/GenBank/DDBJ whole genome shotgun (WGS) entry which is preliminary data.</text>
</comment>
<evidence type="ECO:0000259" key="9">
    <source>
        <dbReference type="Pfam" id="PF12704"/>
    </source>
</evidence>
<keyword evidence="4 7" id="KW-1133">Transmembrane helix</keyword>
<dbReference type="InterPro" id="IPR050250">
    <property type="entry name" value="Macrolide_Exporter_MacB"/>
</dbReference>
<feature type="transmembrane region" description="Helical" evidence="7">
    <location>
        <begin position="776"/>
        <end position="797"/>
    </location>
</feature>
<comment type="subcellular location">
    <subcellularLocation>
        <location evidence="1">Cell membrane</location>
        <topology evidence="1">Multi-pass membrane protein</topology>
    </subcellularLocation>
</comment>
<sequence>MTKVALRGLLTRKLRSVLTGFAVVIGVAFVVGTLVFTDTIDESFKNLFERTQQGVDVAVEAKQAVKSDFSVPPTMPSSALDEVKSVPGVAVAEGSVTSDGTLLDKEGEVITSNGPPTLIISASEEKVFQSLEYPEGKAPATADEVALDRGTAKKYGFKVGDKATVSGRAPKKTYTVSGIATLDGNDNLGGSRMVVMTLPEAQRATGHDGYDSISVSTGGEDPDTVKQAIATKLGGDFLVRTGKEAAEQQAQDLSDALGFLRIALLIFAGVALLVGGFLIFNTFTVTVAQRTKEFALLRVLGASRGQVLRSVLIETFAVGLVASIIGVLAGLVVAPALAALLRAGGIDLGSTGIVVSPATVIIGLVIGMVATMISGFVPALRATRVEPVTAMRDAVTPGLKHMGTIRLVGSGILAGVGLLVLFYGLFGGIDSGGTAASLVGLGAVLMMFAFAFLAPLLVRPLARVLGAPMVRLQGLTGVLARENAIRQPQRTAVTAAALMVGLALVVLVAVFAAGLNASITKTIDDQVKAALVVQNQDGFSPIPADVVSTVAKVPGVTDVASMRFAVGLAKGDSGTTAVNGIDPAQFNSVITLKWADGSADRISALTDAQTIVEADWAKSRDLAVGSTVQFTTPVGKQVDYEITGTFESQAGLTADVLLANSALERDWNAKDIAYAMVAAGADADDDQLATAANKALSGFPQTEALTRDEFKDNAAGQINQLLGLVYGLLLLSVIVALLGIVNTLALSVHERLRELGMLRAVGMSRRQVRRMVRAESVITAGIGAILGIVLGVVFALIISRPLAEQGFVFTLPIGTLLLFFVLAALAGVVAAIPPARRASKVDVLRAVTTE</sequence>
<dbReference type="InterPro" id="IPR025857">
    <property type="entry name" value="MacB_PCD"/>
</dbReference>
<feature type="transmembrane region" description="Helical" evidence="7">
    <location>
        <begin position="259"/>
        <end position="280"/>
    </location>
</feature>
<keyword evidence="2" id="KW-1003">Cell membrane</keyword>
<evidence type="ECO:0000256" key="4">
    <source>
        <dbReference type="ARBA" id="ARBA00022989"/>
    </source>
</evidence>
<gene>
    <name evidence="10" type="ORF">C8N24_6001</name>
</gene>
<feature type="transmembrane region" description="Helical" evidence="7">
    <location>
        <begin position="492"/>
        <end position="515"/>
    </location>
</feature>
<evidence type="ECO:0000256" key="7">
    <source>
        <dbReference type="SAM" id="Phobius"/>
    </source>
</evidence>
<evidence type="ECO:0000256" key="5">
    <source>
        <dbReference type="ARBA" id="ARBA00023136"/>
    </source>
</evidence>
<feature type="transmembrane region" description="Helical" evidence="7">
    <location>
        <begin position="721"/>
        <end position="748"/>
    </location>
</feature>
<evidence type="ECO:0000256" key="6">
    <source>
        <dbReference type="ARBA" id="ARBA00038076"/>
    </source>
</evidence>
<keyword evidence="3 7" id="KW-0812">Transmembrane</keyword>
<feature type="domain" description="MacB-like periplasmic core" evidence="9">
    <location>
        <begin position="16"/>
        <end position="230"/>
    </location>
</feature>
<evidence type="ECO:0000256" key="3">
    <source>
        <dbReference type="ARBA" id="ARBA00022692"/>
    </source>
</evidence>
<dbReference type="Pfam" id="PF02687">
    <property type="entry name" value="FtsX"/>
    <property type="match status" value="2"/>
</dbReference>
<organism evidence="10 11">
    <name type="scientific">Solirubrobacter pauli</name>
    <dbReference type="NCBI Taxonomy" id="166793"/>
    <lineage>
        <taxon>Bacteria</taxon>
        <taxon>Bacillati</taxon>
        <taxon>Actinomycetota</taxon>
        <taxon>Thermoleophilia</taxon>
        <taxon>Solirubrobacterales</taxon>
        <taxon>Solirubrobacteraceae</taxon>
        <taxon>Solirubrobacter</taxon>
    </lineage>
</organism>
<comment type="similarity">
    <text evidence="6">Belongs to the ABC-4 integral membrane protein family.</text>
</comment>
<feature type="transmembrane region" description="Helical" evidence="7">
    <location>
        <begin position="407"/>
        <end position="426"/>
    </location>
</feature>
<protein>
    <submittedName>
        <fullName evidence="10">Putative ABC transport system permease protein</fullName>
    </submittedName>
</protein>
<name>A0A660L253_9ACTN</name>
<dbReference type="EMBL" id="RBIL01000002">
    <property type="protein sequence ID" value="RKQ87966.1"/>
    <property type="molecule type" value="Genomic_DNA"/>
</dbReference>
<dbReference type="Proteomes" id="UP000278962">
    <property type="component" value="Unassembled WGS sequence"/>
</dbReference>
<dbReference type="PANTHER" id="PTHR30572:SF4">
    <property type="entry name" value="ABC TRANSPORTER PERMEASE YTRF"/>
    <property type="match status" value="1"/>
</dbReference>
<evidence type="ECO:0000256" key="2">
    <source>
        <dbReference type="ARBA" id="ARBA00022475"/>
    </source>
</evidence>